<sequence length="201" mass="21216">MKIAVIHENAEALLAGYGSLLASMASMGHAVNALAPGSGPDAAAGFEALGVEYAMYPLTPRGLTPVGDIGTLLHLKQVLYRIKPELVLSMTSKPVVYGSMAARMAWVGEKKTVFALVEGPGFAFAGGGGLKGRLLAALARPMFRAGFRSCDGVCFRSAEAETFFRELGVLQPETRTVVADEPTPEDRDRAVLAFLGMIPTD</sequence>
<dbReference type="SUPFAM" id="SSF53756">
    <property type="entry name" value="UDP-Glycosyltransferase/glycogen phosphorylase"/>
    <property type="match status" value="1"/>
</dbReference>
<evidence type="ECO:0000259" key="1">
    <source>
        <dbReference type="Pfam" id="PF13579"/>
    </source>
</evidence>
<dbReference type="InterPro" id="IPR028098">
    <property type="entry name" value="Glyco_trans_4-like_N"/>
</dbReference>
<comment type="caution">
    <text evidence="2">The sequence shown here is derived from an EMBL/GenBank/DDBJ whole genome shotgun (WGS) entry which is preliminary data.</text>
</comment>
<evidence type="ECO:0000313" key="3">
    <source>
        <dbReference type="Proteomes" id="UP001568698"/>
    </source>
</evidence>
<keyword evidence="3" id="KW-1185">Reference proteome</keyword>
<organism evidence="2 3">
    <name type="scientific">Pseudodesulfovibrio karagichevae</name>
    <dbReference type="NCBI Taxonomy" id="3239305"/>
    <lineage>
        <taxon>Bacteria</taxon>
        <taxon>Pseudomonadati</taxon>
        <taxon>Thermodesulfobacteriota</taxon>
        <taxon>Desulfovibrionia</taxon>
        <taxon>Desulfovibrionales</taxon>
        <taxon>Desulfovibrionaceae</taxon>
    </lineage>
</organism>
<dbReference type="RefSeq" id="WP_371388339.1">
    <property type="nucleotide sequence ID" value="NZ_JBGLYH010000104.1"/>
</dbReference>
<evidence type="ECO:0000313" key="2">
    <source>
        <dbReference type="EMBL" id="MEZ7198862.1"/>
    </source>
</evidence>
<protein>
    <submittedName>
        <fullName evidence="2">Glycosyltransferase</fullName>
    </submittedName>
</protein>
<accession>A0ABV4K7A1</accession>
<reference evidence="2 3" key="1">
    <citation type="submission" date="2024-08" db="EMBL/GenBank/DDBJ databases">
        <title>Sulfate-reducing bacteria isolated from formation water of the oil field in Kazakhstan and description of Pseudodesulfovibrio sp.</title>
        <authorList>
            <person name="Bidzhieva S.K."/>
            <person name="Tourova T.P."/>
            <person name="Grouzdev D.S."/>
            <person name="Beletsky A.V."/>
            <person name="Sokolova D.S."/>
            <person name="Samigullina S.R."/>
            <person name="Poltaraus A.B."/>
            <person name="Avtukh A.N."/>
            <person name="Tereshina V.M."/>
            <person name="Zhaparov N.S."/>
            <person name="Mardanov A.V."/>
            <person name="Nazina T.N."/>
        </authorList>
    </citation>
    <scope>NUCLEOTIDE SEQUENCE [LARGE SCALE GENOMIC DNA]</scope>
    <source>
        <strain evidence="2 3">9FUS</strain>
    </source>
</reference>
<feature type="domain" description="Glycosyltransferase subfamily 4-like N-terminal" evidence="1">
    <location>
        <begin position="19"/>
        <end position="177"/>
    </location>
</feature>
<dbReference type="Proteomes" id="UP001568698">
    <property type="component" value="Unassembled WGS sequence"/>
</dbReference>
<proteinExistence type="predicted"/>
<dbReference type="Pfam" id="PF13579">
    <property type="entry name" value="Glyco_trans_4_4"/>
    <property type="match status" value="1"/>
</dbReference>
<dbReference type="EMBL" id="JBGLYH010000104">
    <property type="protein sequence ID" value="MEZ7198862.1"/>
    <property type="molecule type" value="Genomic_DNA"/>
</dbReference>
<name>A0ABV4K7A1_9BACT</name>
<gene>
    <name evidence="2" type="ORF">AB6M95_19120</name>
</gene>